<accession>A0A0R1QRZ5</accession>
<name>A0A0R1QRZ5_9LACO</name>
<evidence type="ECO:0000256" key="1">
    <source>
        <dbReference type="SAM" id="MobiDB-lite"/>
    </source>
</evidence>
<keyword evidence="3" id="KW-1185">Reference proteome</keyword>
<feature type="compositionally biased region" description="Low complexity" evidence="1">
    <location>
        <begin position="204"/>
        <end position="269"/>
    </location>
</feature>
<dbReference type="PATRIC" id="fig|1423769.4.peg.729"/>
<evidence type="ECO:0000313" key="2">
    <source>
        <dbReference type="EMBL" id="KRL45524.1"/>
    </source>
</evidence>
<gene>
    <name evidence="2" type="ORF">FD01_GL000683</name>
</gene>
<comment type="caution">
    <text evidence="2">The sequence shown here is derived from an EMBL/GenBank/DDBJ whole genome shotgun (WGS) entry which is preliminary data.</text>
</comment>
<evidence type="ECO:0000313" key="3">
    <source>
        <dbReference type="Proteomes" id="UP000051790"/>
    </source>
</evidence>
<dbReference type="EMBL" id="AZEU01000125">
    <property type="protein sequence ID" value="KRL45524.1"/>
    <property type="molecule type" value="Genomic_DNA"/>
</dbReference>
<sequence>MRLKIIALTLAIAGVVAVIYNNHQRSAEATAAVHSTKVAVDTLYRNSAHTLPAVDLTEKKISAAKALMRKTKTASLSDTQKTQLQKATAELSAAAKMYSVTQATQTPIAPTTHYQQTAHSALTAYQQLQKAKPVFTQIYQQPVSNLGQAAKAVDALNELQSADQVSTDDIKSAKAQVEQVTDGQDTVFAAEAAQVVSDAEQKVSPSTSASTSPATPYDESTTSSTTSTSTSVDHNSTSTNATSSDSSSQAASTTSTSTASTTTPESSSK</sequence>
<reference evidence="2 3" key="1">
    <citation type="journal article" date="2015" name="Genome Announc.">
        <title>Expanding the biotechnology potential of lactobacilli through comparative genomics of 213 strains and associated genera.</title>
        <authorList>
            <person name="Sun Z."/>
            <person name="Harris H.M."/>
            <person name="McCann A."/>
            <person name="Guo C."/>
            <person name="Argimon S."/>
            <person name="Zhang W."/>
            <person name="Yang X."/>
            <person name="Jeffery I.B."/>
            <person name="Cooney J.C."/>
            <person name="Kagawa T.F."/>
            <person name="Liu W."/>
            <person name="Song Y."/>
            <person name="Salvetti E."/>
            <person name="Wrobel A."/>
            <person name="Rasinkangas P."/>
            <person name="Parkhill J."/>
            <person name="Rea M.C."/>
            <person name="O'Sullivan O."/>
            <person name="Ritari J."/>
            <person name="Douillard F.P."/>
            <person name="Paul Ross R."/>
            <person name="Yang R."/>
            <person name="Briner A.E."/>
            <person name="Felis G.E."/>
            <person name="de Vos W.M."/>
            <person name="Barrangou R."/>
            <person name="Klaenhammer T.R."/>
            <person name="Caufield P.W."/>
            <person name="Cui Y."/>
            <person name="Zhang H."/>
            <person name="O'Toole P.W."/>
        </authorList>
    </citation>
    <scope>NUCLEOTIDE SEQUENCE [LARGE SCALE GENOMIC DNA]</scope>
    <source>
        <strain evidence="2 3">DSM 13343</strain>
    </source>
</reference>
<organism evidence="2 3">
    <name type="scientific">Lacticaseibacillus manihotivorans DSM 13343 = JCM 12514</name>
    <dbReference type="NCBI Taxonomy" id="1423769"/>
    <lineage>
        <taxon>Bacteria</taxon>
        <taxon>Bacillati</taxon>
        <taxon>Bacillota</taxon>
        <taxon>Bacilli</taxon>
        <taxon>Lactobacillales</taxon>
        <taxon>Lactobacillaceae</taxon>
        <taxon>Lacticaseibacillus</taxon>
    </lineage>
</organism>
<feature type="region of interest" description="Disordered" evidence="1">
    <location>
        <begin position="196"/>
        <end position="269"/>
    </location>
</feature>
<dbReference type="AlphaFoldDB" id="A0A0R1QRZ5"/>
<dbReference type="RefSeq" id="WP_054716052.1">
    <property type="nucleotide sequence ID" value="NZ_AZEU01000125.1"/>
</dbReference>
<dbReference type="OrthoDB" id="10018731at2"/>
<dbReference type="Proteomes" id="UP000051790">
    <property type="component" value="Unassembled WGS sequence"/>
</dbReference>
<protein>
    <submittedName>
        <fullName evidence="2">Uncharacterized protein</fullName>
    </submittedName>
</protein>
<proteinExistence type="predicted"/>